<comment type="caution">
    <text evidence="2">The sequence shown here is derived from an EMBL/GenBank/DDBJ whole genome shotgun (WGS) entry which is preliminary data.</text>
</comment>
<reference evidence="2 3" key="1">
    <citation type="journal article" date="2013" name="BMC Genomics">
        <title>The miniature genome of a carnivorous plant Genlisea aurea contains a low number of genes and short non-coding sequences.</title>
        <authorList>
            <person name="Leushkin E.V."/>
            <person name="Sutormin R.A."/>
            <person name="Nabieva E.R."/>
            <person name="Penin A.A."/>
            <person name="Kondrashov A.S."/>
            <person name="Logacheva M.D."/>
        </authorList>
    </citation>
    <scope>NUCLEOTIDE SEQUENCE [LARGE SCALE GENOMIC DNA]</scope>
</reference>
<evidence type="ECO:0000256" key="1">
    <source>
        <dbReference type="SAM" id="MobiDB-lite"/>
    </source>
</evidence>
<protein>
    <submittedName>
        <fullName evidence="2">Uncharacterized protein</fullName>
    </submittedName>
</protein>
<organism evidence="2 3">
    <name type="scientific">Genlisea aurea</name>
    <dbReference type="NCBI Taxonomy" id="192259"/>
    <lineage>
        <taxon>Eukaryota</taxon>
        <taxon>Viridiplantae</taxon>
        <taxon>Streptophyta</taxon>
        <taxon>Embryophyta</taxon>
        <taxon>Tracheophyta</taxon>
        <taxon>Spermatophyta</taxon>
        <taxon>Magnoliopsida</taxon>
        <taxon>eudicotyledons</taxon>
        <taxon>Gunneridae</taxon>
        <taxon>Pentapetalae</taxon>
        <taxon>asterids</taxon>
        <taxon>lamiids</taxon>
        <taxon>Lamiales</taxon>
        <taxon>Lentibulariaceae</taxon>
        <taxon>Genlisea</taxon>
    </lineage>
</organism>
<dbReference type="EMBL" id="AUSU01010529">
    <property type="protein sequence ID" value="EPS57188.1"/>
    <property type="molecule type" value="Genomic_DNA"/>
</dbReference>
<name>S8D3B7_9LAMI</name>
<evidence type="ECO:0000313" key="3">
    <source>
        <dbReference type="Proteomes" id="UP000015453"/>
    </source>
</evidence>
<keyword evidence="3" id="KW-1185">Reference proteome</keyword>
<evidence type="ECO:0000313" key="2">
    <source>
        <dbReference type="EMBL" id="EPS57188.1"/>
    </source>
</evidence>
<feature type="region of interest" description="Disordered" evidence="1">
    <location>
        <begin position="1"/>
        <end position="52"/>
    </location>
</feature>
<dbReference type="Proteomes" id="UP000015453">
    <property type="component" value="Unassembled WGS sequence"/>
</dbReference>
<sequence>MGRFLPRNVSTSAGMVKQRKKDELSRICSTQNAKKDKKDSEDNGEGSTSGFVEKLTEVEQYVIHDLKEKLRQEQVATSQPADTGPPCPACQEKVLPLQAEISRSASRDLMSPSSPRGMARSYRVLWL</sequence>
<proteinExistence type="predicted"/>
<dbReference type="AlphaFoldDB" id="S8D3B7"/>
<gene>
    <name evidence="2" type="ORF">M569_17633</name>
</gene>
<accession>S8D3B7</accession>